<name>A0AAD5MXA8_PARTN</name>
<proteinExistence type="predicted"/>
<dbReference type="AlphaFoldDB" id="A0AAD5MXA8"/>
<dbReference type="InterPro" id="IPR005828">
    <property type="entry name" value="MFS_sugar_transport-like"/>
</dbReference>
<dbReference type="GO" id="GO:0022857">
    <property type="term" value="F:transmembrane transporter activity"/>
    <property type="evidence" value="ECO:0007669"/>
    <property type="project" value="InterPro"/>
</dbReference>
<feature type="transmembrane region" description="Helical" evidence="6">
    <location>
        <begin position="50"/>
        <end position="74"/>
    </location>
</feature>
<feature type="region of interest" description="Disordered" evidence="5">
    <location>
        <begin position="1"/>
        <end position="20"/>
    </location>
</feature>
<reference evidence="8" key="1">
    <citation type="submission" date="2021-06" db="EMBL/GenBank/DDBJ databases">
        <title>Parelaphostrongylus tenuis whole genome reference sequence.</title>
        <authorList>
            <person name="Garwood T.J."/>
            <person name="Larsen P.A."/>
            <person name="Fountain-Jones N.M."/>
            <person name="Garbe J.R."/>
            <person name="Macchietto M.G."/>
            <person name="Kania S.A."/>
            <person name="Gerhold R.W."/>
            <person name="Richards J.E."/>
            <person name="Wolf T.M."/>
        </authorList>
    </citation>
    <scope>NUCLEOTIDE SEQUENCE</scope>
    <source>
        <strain evidence="8">MNPRO001-30</strain>
        <tissue evidence="8">Meninges</tissue>
    </source>
</reference>
<dbReference type="EMBL" id="JAHQIW010004799">
    <property type="protein sequence ID" value="KAJ1363753.1"/>
    <property type="molecule type" value="Genomic_DNA"/>
</dbReference>
<feature type="transmembrane region" description="Helical" evidence="6">
    <location>
        <begin position="255"/>
        <end position="273"/>
    </location>
</feature>
<feature type="transmembrane region" description="Helical" evidence="6">
    <location>
        <begin position="285"/>
        <end position="305"/>
    </location>
</feature>
<feature type="transmembrane region" description="Helical" evidence="6">
    <location>
        <begin position="172"/>
        <end position="190"/>
    </location>
</feature>
<keyword evidence="2 6" id="KW-0812">Transmembrane</keyword>
<feature type="transmembrane region" description="Helical" evidence="6">
    <location>
        <begin position="119"/>
        <end position="137"/>
    </location>
</feature>
<dbReference type="InterPro" id="IPR020846">
    <property type="entry name" value="MFS_dom"/>
</dbReference>
<gene>
    <name evidence="8" type="ORF">KIN20_023683</name>
</gene>
<feature type="transmembrane region" description="Helical" evidence="6">
    <location>
        <begin position="337"/>
        <end position="361"/>
    </location>
</feature>
<feature type="compositionally biased region" description="Polar residues" evidence="5">
    <location>
        <begin position="1"/>
        <end position="10"/>
    </location>
</feature>
<accession>A0AAD5MXA8</accession>
<keyword evidence="4 6" id="KW-0472">Membrane</keyword>
<comment type="subcellular location">
    <subcellularLocation>
        <location evidence="1">Membrane</location>
        <topology evidence="1">Multi-pass membrane protein</topology>
    </subcellularLocation>
</comment>
<dbReference type="PANTHER" id="PTHR24064">
    <property type="entry name" value="SOLUTE CARRIER FAMILY 22 MEMBER"/>
    <property type="match status" value="1"/>
</dbReference>
<evidence type="ECO:0000256" key="2">
    <source>
        <dbReference type="ARBA" id="ARBA00022692"/>
    </source>
</evidence>
<feature type="transmembrane region" description="Helical" evidence="6">
    <location>
        <begin position="86"/>
        <end position="113"/>
    </location>
</feature>
<feature type="domain" description="Major facilitator superfamily (MFS) profile" evidence="7">
    <location>
        <begin position="1"/>
        <end position="428"/>
    </location>
</feature>
<feature type="transmembrane region" description="Helical" evidence="6">
    <location>
        <begin position="149"/>
        <end position="166"/>
    </location>
</feature>
<dbReference type="Proteomes" id="UP001196413">
    <property type="component" value="Unassembled WGS sequence"/>
</dbReference>
<sequence length="444" mass="49858">MAKTITNHRVTPQEEKNSQDVPVQFHEKPVKTTFDVLLEQHLGQFGRYQLLQMIILTVPDIFVAMHVMSWTFVAAPTTVTIGRKKVFYLAIIIEIFCGLMMTVVPTWWLFAILKGGTGLAHPGIFSVGLVLATEFLGTRYRKLGSITEGVFYAIGEILLAGLAYAITDYRLLQAAIALPSLVFISYWWLVPESARWLVTKERYEEADVILKKAARINGTCVPERWWDKLQSVQNNKQQALSVIDLVRTPNMRKRTLVCCYKWLVITMVFYGLTMKSDLFGGSLHLNFAISALVEIPALFLIYVLIDRIGRRQIVAGGLLIAGLSLIASWIVGDDVHFYWRIMQMMIAKGAVSVSIDSMYTYTFELFPTVIRNTAVGCCSMAARIGAVSSSYIVLWLVDSYGELAMVVPFTIFSITAALSILVFLPETMNKDLPESISEVESTKF</sequence>
<feature type="transmembrane region" description="Helical" evidence="6">
    <location>
        <begin position="403"/>
        <end position="424"/>
    </location>
</feature>
<dbReference type="SUPFAM" id="SSF103473">
    <property type="entry name" value="MFS general substrate transporter"/>
    <property type="match status" value="1"/>
</dbReference>
<evidence type="ECO:0000256" key="3">
    <source>
        <dbReference type="ARBA" id="ARBA00022989"/>
    </source>
</evidence>
<dbReference type="Pfam" id="PF00083">
    <property type="entry name" value="Sugar_tr"/>
    <property type="match status" value="1"/>
</dbReference>
<evidence type="ECO:0000256" key="4">
    <source>
        <dbReference type="ARBA" id="ARBA00023136"/>
    </source>
</evidence>
<keyword evidence="3 6" id="KW-1133">Transmembrane helix</keyword>
<dbReference type="CDD" id="cd17317">
    <property type="entry name" value="MFS_SLC22"/>
    <property type="match status" value="1"/>
</dbReference>
<organism evidence="8 9">
    <name type="scientific">Parelaphostrongylus tenuis</name>
    <name type="common">Meningeal worm</name>
    <dbReference type="NCBI Taxonomy" id="148309"/>
    <lineage>
        <taxon>Eukaryota</taxon>
        <taxon>Metazoa</taxon>
        <taxon>Ecdysozoa</taxon>
        <taxon>Nematoda</taxon>
        <taxon>Chromadorea</taxon>
        <taxon>Rhabditida</taxon>
        <taxon>Rhabditina</taxon>
        <taxon>Rhabditomorpha</taxon>
        <taxon>Strongyloidea</taxon>
        <taxon>Metastrongylidae</taxon>
        <taxon>Parelaphostrongylus</taxon>
    </lineage>
</organism>
<dbReference type="GO" id="GO:0016020">
    <property type="term" value="C:membrane"/>
    <property type="evidence" value="ECO:0007669"/>
    <property type="project" value="UniProtKB-SubCell"/>
</dbReference>
<dbReference type="Gene3D" id="1.20.1250.20">
    <property type="entry name" value="MFS general substrate transporter like domains"/>
    <property type="match status" value="1"/>
</dbReference>
<dbReference type="PROSITE" id="PS50850">
    <property type="entry name" value="MFS"/>
    <property type="match status" value="1"/>
</dbReference>
<dbReference type="InterPro" id="IPR036259">
    <property type="entry name" value="MFS_trans_sf"/>
</dbReference>
<feature type="transmembrane region" description="Helical" evidence="6">
    <location>
        <begin position="312"/>
        <end position="331"/>
    </location>
</feature>
<evidence type="ECO:0000313" key="8">
    <source>
        <dbReference type="EMBL" id="KAJ1363753.1"/>
    </source>
</evidence>
<evidence type="ECO:0000313" key="9">
    <source>
        <dbReference type="Proteomes" id="UP001196413"/>
    </source>
</evidence>
<feature type="transmembrane region" description="Helical" evidence="6">
    <location>
        <begin position="373"/>
        <end position="397"/>
    </location>
</feature>
<keyword evidence="9" id="KW-1185">Reference proteome</keyword>
<evidence type="ECO:0000256" key="6">
    <source>
        <dbReference type="SAM" id="Phobius"/>
    </source>
</evidence>
<evidence type="ECO:0000256" key="5">
    <source>
        <dbReference type="SAM" id="MobiDB-lite"/>
    </source>
</evidence>
<evidence type="ECO:0000259" key="7">
    <source>
        <dbReference type="PROSITE" id="PS50850"/>
    </source>
</evidence>
<comment type="caution">
    <text evidence="8">The sequence shown here is derived from an EMBL/GenBank/DDBJ whole genome shotgun (WGS) entry which is preliminary data.</text>
</comment>
<evidence type="ECO:0000256" key="1">
    <source>
        <dbReference type="ARBA" id="ARBA00004141"/>
    </source>
</evidence>
<protein>
    <recommendedName>
        <fullName evidence="7">Major facilitator superfamily (MFS) profile domain-containing protein</fullName>
    </recommendedName>
</protein>